<feature type="transmembrane region" description="Helical" evidence="1">
    <location>
        <begin position="7"/>
        <end position="27"/>
    </location>
</feature>
<comment type="caution">
    <text evidence="3">The sequence shown here is derived from an EMBL/GenBank/DDBJ whole genome shotgun (WGS) entry which is preliminary data.</text>
</comment>
<sequence>MNLRKGKAIFAIFIGVSIISLWIMLFLSSQIPELRTEPISISLHIFSEILLAITLIIAGIKLFKDTNNSKKWFLLAMGLLIYSVINAAGYYGQNNEWAMVIMFGVIFMISTFFVVLSLKDHV</sequence>
<protein>
    <recommendedName>
        <fullName evidence="2">DUF8058 domain-containing protein</fullName>
    </recommendedName>
</protein>
<dbReference type="Pfam" id="PF26247">
    <property type="entry name" value="DUF8058"/>
    <property type="match status" value="1"/>
</dbReference>
<feature type="transmembrane region" description="Helical" evidence="1">
    <location>
        <begin position="97"/>
        <end position="118"/>
    </location>
</feature>
<feature type="transmembrane region" description="Helical" evidence="1">
    <location>
        <begin position="39"/>
        <end position="60"/>
    </location>
</feature>
<dbReference type="InterPro" id="IPR058371">
    <property type="entry name" value="DUF8058"/>
</dbReference>
<organism evidence="3 4">
    <name type="scientific">Mobilitalea sibirica</name>
    <dbReference type="NCBI Taxonomy" id="1462919"/>
    <lineage>
        <taxon>Bacteria</taxon>
        <taxon>Bacillati</taxon>
        <taxon>Bacillota</taxon>
        <taxon>Clostridia</taxon>
        <taxon>Lachnospirales</taxon>
        <taxon>Lachnospiraceae</taxon>
        <taxon>Mobilitalea</taxon>
    </lineage>
</organism>
<keyword evidence="1" id="KW-0812">Transmembrane</keyword>
<keyword evidence="1" id="KW-0472">Membrane</keyword>
<dbReference type="EMBL" id="JAEAGR010000007">
    <property type="protein sequence ID" value="MBH1940920.1"/>
    <property type="molecule type" value="Genomic_DNA"/>
</dbReference>
<dbReference type="AlphaFoldDB" id="A0A8J7H2T0"/>
<evidence type="ECO:0000313" key="4">
    <source>
        <dbReference type="Proteomes" id="UP000623269"/>
    </source>
</evidence>
<accession>A0A8J7H2T0</accession>
<proteinExistence type="predicted"/>
<feature type="domain" description="DUF8058" evidence="2">
    <location>
        <begin position="1"/>
        <end position="121"/>
    </location>
</feature>
<dbReference type="Proteomes" id="UP000623269">
    <property type="component" value="Unassembled WGS sequence"/>
</dbReference>
<gene>
    <name evidence="3" type="ORF">I5677_08460</name>
</gene>
<keyword evidence="1" id="KW-1133">Transmembrane helix</keyword>
<evidence type="ECO:0000259" key="2">
    <source>
        <dbReference type="Pfam" id="PF26247"/>
    </source>
</evidence>
<feature type="transmembrane region" description="Helical" evidence="1">
    <location>
        <begin position="72"/>
        <end position="91"/>
    </location>
</feature>
<reference evidence="3" key="1">
    <citation type="submission" date="2020-12" db="EMBL/GenBank/DDBJ databases">
        <title>M. sibirica DSM 26468T genome.</title>
        <authorList>
            <person name="Thieme N."/>
            <person name="Rettenmaier R."/>
            <person name="Zverlov V."/>
            <person name="Liebl W."/>
        </authorList>
    </citation>
    <scope>NUCLEOTIDE SEQUENCE</scope>
    <source>
        <strain evidence="3">DSM 26468</strain>
    </source>
</reference>
<dbReference type="RefSeq" id="WP_197661144.1">
    <property type="nucleotide sequence ID" value="NZ_JAEAGR010000007.1"/>
</dbReference>
<name>A0A8J7H2T0_9FIRM</name>
<evidence type="ECO:0000256" key="1">
    <source>
        <dbReference type="SAM" id="Phobius"/>
    </source>
</evidence>
<evidence type="ECO:0000313" key="3">
    <source>
        <dbReference type="EMBL" id="MBH1940920.1"/>
    </source>
</evidence>
<keyword evidence="4" id="KW-1185">Reference proteome</keyword>